<dbReference type="CDD" id="cd00567">
    <property type="entry name" value="ACAD"/>
    <property type="match status" value="1"/>
</dbReference>
<feature type="domain" description="Acyl-CoA dehydrogenase/oxidase N-terminal" evidence="7">
    <location>
        <begin position="6"/>
        <end position="84"/>
    </location>
</feature>
<keyword evidence="9" id="KW-1185">Reference proteome</keyword>
<dbReference type="SUPFAM" id="SSF56645">
    <property type="entry name" value="Acyl-CoA dehydrogenase NM domain-like"/>
    <property type="match status" value="1"/>
</dbReference>
<gene>
    <name evidence="8" type="ORF">C9E81_03320</name>
</gene>
<sequence length="362" mass="38890">MDFNLSEDHQMLADSLRRYLTDNYDIETRNAHAYAEPWHSAEIWAGLAELGIIGAFIGEEQGGFGGSAEDVSVIFEEVGRGLCAEPLLGALMGLRLLAGLGRSDLVEAIVAGSARPVLAVYEPHVACDLSHIEAQARRDGGDWRLTGRKSAIYGAPGADHLLVAARTDAGIGLFQVESPELISATMVDGGGVSDLVMDDLKVECLSPDCRADLEDALDLGRVALCAEAVGAMAHLIDLTIDYLGQRQQFGRPIATFQALQHRVVDMLVELEQCRSITIAAVAGFGTQDQARNVSMAKNLIGRMGRKIAEEAVQMHGGIGMTWEYPGAHYAKRLVMIDHQLGDHNDHVLRLLELGGAAKGRAA</sequence>
<name>A0A3M0MJI9_9RHOB</name>
<dbReference type="PANTHER" id="PTHR43884">
    <property type="entry name" value="ACYL-COA DEHYDROGENASE"/>
    <property type="match status" value="1"/>
</dbReference>
<dbReference type="Pfam" id="PF00441">
    <property type="entry name" value="Acyl-CoA_dh_1"/>
    <property type="match status" value="1"/>
</dbReference>
<dbReference type="EMBL" id="QOKZ01000001">
    <property type="protein sequence ID" value="RMC37779.1"/>
    <property type="molecule type" value="Genomic_DNA"/>
</dbReference>
<evidence type="ECO:0000256" key="3">
    <source>
        <dbReference type="ARBA" id="ARBA00022630"/>
    </source>
</evidence>
<dbReference type="Proteomes" id="UP000273516">
    <property type="component" value="Unassembled WGS sequence"/>
</dbReference>
<dbReference type="InterPro" id="IPR046373">
    <property type="entry name" value="Acyl-CoA_Oxase/DH_mid-dom_sf"/>
</dbReference>
<evidence type="ECO:0000256" key="2">
    <source>
        <dbReference type="ARBA" id="ARBA00009347"/>
    </source>
</evidence>
<evidence type="ECO:0000259" key="6">
    <source>
        <dbReference type="Pfam" id="PF00441"/>
    </source>
</evidence>
<dbReference type="Gene3D" id="2.40.110.10">
    <property type="entry name" value="Butyryl-CoA Dehydrogenase, subunit A, domain 2"/>
    <property type="match status" value="1"/>
</dbReference>
<dbReference type="InterPro" id="IPR009075">
    <property type="entry name" value="AcylCo_DH/oxidase_C"/>
</dbReference>
<dbReference type="SUPFAM" id="SSF47203">
    <property type="entry name" value="Acyl-CoA dehydrogenase C-terminal domain-like"/>
    <property type="match status" value="1"/>
</dbReference>
<dbReference type="InterPro" id="IPR037069">
    <property type="entry name" value="AcylCoA_DH/ox_N_sf"/>
</dbReference>
<proteinExistence type="inferred from homology"/>
<accession>A0A3M0MJI9</accession>
<keyword evidence="3" id="KW-0285">Flavoprotein</keyword>
<reference evidence="8 9" key="1">
    <citation type="submission" date="2018-07" db="EMBL/GenBank/DDBJ databases">
        <authorList>
            <person name="Zhang Y."/>
            <person name="Wang L."/>
            <person name="Ma S."/>
        </authorList>
    </citation>
    <scope>NUCLEOTIDE SEQUENCE [LARGE SCALE GENOMIC DNA]</scope>
    <source>
        <strain evidence="8 9">4-2</strain>
    </source>
</reference>
<dbReference type="AlphaFoldDB" id="A0A3M0MJI9"/>
<dbReference type="GO" id="GO:0003995">
    <property type="term" value="F:acyl-CoA dehydrogenase activity"/>
    <property type="evidence" value="ECO:0007669"/>
    <property type="project" value="TreeGrafter"/>
</dbReference>
<evidence type="ECO:0000256" key="5">
    <source>
        <dbReference type="ARBA" id="ARBA00023002"/>
    </source>
</evidence>
<keyword evidence="5" id="KW-0560">Oxidoreductase</keyword>
<dbReference type="InterPro" id="IPR036250">
    <property type="entry name" value="AcylCo_DH-like_C"/>
</dbReference>
<dbReference type="PANTHER" id="PTHR43884:SF20">
    <property type="entry name" value="ACYL-COA DEHYDROGENASE FADE28"/>
    <property type="match status" value="1"/>
</dbReference>
<dbReference type="Gene3D" id="1.20.140.10">
    <property type="entry name" value="Butyryl-CoA Dehydrogenase, subunit A, domain 3"/>
    <property type="match status" value="1"/>
</dbReference>
<dbReference type="Gene3D" id="1.10.540.10">
    <property type="entry name" value="Acyl-CoA dehydrogenase/oxidase, N-terminal domain"/>
    <property type="match status" value="1"/>
</dbReference>
<comment type="caution">
    <text evidence="8">The sequence shown here is derived from an EMBL/GenBank/DDBJ whole genome shotgun (WGS) entry which is preliminary data.</text>
</comment>
<evidence type="ECO:0000256" key="4">
    <source>
        <dbReference type="ARBA" id="ARBA00022827"/>
    </source>
</evidence>
<protein>
    <submittedName>
        <fullName evidence="8">Acyl-CoA dehydrogenase</fullName>
    </submittedName>
</protein>
<evidence type="ECO:0000313" key="8">
    <source>
        <dbReference type="EMBL" id="RMC37779.1"/>
    </source>
</evidence>
<evidence type="ECO:0000313" key="9">
    <source>
        <dbReference type="Proteomes" id="UP000273516"/>
    </source>
</evidence>
<dbReference type="GO" id="GO:0050660">
    <property type="term" value="F:flavin adenine dinucleotide binding"/>
    <property type="evidence" value="ECO:0007669"/>
    <property type="project" value="InterPro"/>
</dbReference>
<evidence type="ECO:0000256" key="1">
    <source>
        <dbReference type="ARBA" id="ARBA00001974"/>
    </source>
</evidence>
<organism evidence="8 9">
    <name type="scientific">Paracoccus alkanivorans</name>
    <dbReference type="NCBI Taxonomy" id="2116655"/>
    <lineage>
        <taxon>Bacteria</taxon>
        <taxon>Pseudomonadati</taxon>
        <taxon>Pseudomonadota</taxon>
        <taxon>Alphaproteobacteria</taxon>
        <taxon>Rhodobacterales</taxon>
        <taxon>Paracoccaceae</taxon>
        <taxon>Paracoccus</taxon>
    </lineage>
</organism>
<dbReference type="OrthoDB" id="7328575at2"/>
<dbReference type="InterPro" id="IPR013786">
    <property type="entry name" value="AcylCoA_DH/ox_N"/>
</dbReference>
<feature type="domain" description="Acyl-CoA dehydrogenase/oxidase C-terminal" evidence="6">
    <location>
        <begin position="215"/>
        <end position="330"/>
    </location>
</feature>
<comment type="cofactor">
    <cofactor evidence="1">
        <name>FAD</name>
        <dbReference type="ChEBI" id="CHEBI:57692"/>
    </cofactor>
</comment>
<comment type="similarity">
    <text evidence="2">Belongs to the acyl-CoA dehydrogenase family.</text>
</comment>
<keyword evidence="4" id="KW-0274">FAD</keyword>
<dbReference type="RefSeq" id="WP_122110862.1">
    <property type="nucleotide sequence ID" value="NZ_QOKZ01000001.1"/>
</dbReference>
<evidence type="ECO:0000259" key="7">
    <source>
        <dbReference type="Pfam" id="PF02771"/>
    </source>
</evidence>
<dbReference type="Pfam" id="PF02771">
    <property type="entry name" value="Acyl-CoA_dh_N"/>
    <property type="match status" value="1"/>
</dbReference>
<dbReference type="InterPro" id="IPR009100">
    <property type="entry name" value="AcylCoA_DH/oxidase_NM_dom_sf"/>
</dbReference>